<proteinExistence type="predicted"/>
<gene>
    <name evidence="2" type="primary">iolE</name>
    <name evidence="2" type="ORF">AQUSIP_07720</name>
</gene>
<dbReference type="Pfam" id="PF01261">
    <property type="entry name" value="AP_endonuc_2"/>
    <property type="match status" value="1"/>
</dbReference>
<dbReference type="PANTHER" id="PTHR12110">
    <property type="entry name" value="HYDROXYPYRUVATE ISOMERASE"/>
    <property type="match status" value="1"/>
</dbReference>
<evidence type="ECO:0000313" key="2">
    <source>
        <dbReference type="EMBL" id="VVC75482.1"/>
    </source>
</evidence>
<organism evidence="2 3">
    <name type="scientific">Aquicella siphonis</name>
    <dbReference type="NCBI Taxonomy" id="254247"/>
    <lineage>
        <taxon>Bacteria</taxon>
        <taxon>Pseudomonadati</taxon>
        <taxon>Pseudomonadota</taxon>
        <taxon>Gammaproteobacteria</taxon>
        <taxon>Legionellales</taxon>
        <taxon>Coxiellaceae</taxon>
        <taxon>Aquicella</taxon>
    </lineage>
</organism>
<dbReference type="SUPFAM" id="SSF51658">
    <property type="entry name" value="Xylose isomerase-like"/>
    <property type="match status" value="1"/>
</dbReference>
<sequence>MNAIRLAIAPIGWSNDDMPELGSHISFEQCISEMAAAGYEGCEVGHKFPRDPELLRTALSPYHLSVASAWYSLYFTEEGRRDETIQGFLAHMNFLKAMGAEVIVVCECGHSIQGKPLPVLENKPVFSAAQWQSLIDGLHHIGKYARDNGMTIVYHHHMGTGVQTEEEIDRLMLATDPALVSLLFDTGHLFFSGHAPATTLQRHGRRIRHVHLKDVRKTILIRTRDEKLSFLDAVRAGVFTVPGDGCIDYVPLFDLLDKQQYQGWWVVEAEQDPEQAVPLVYAKMAREFLRKSVGL</sequence>
<dbReference type="NCBIfam" id="TIGR04379">
    <property type="entry name" value="myo_inos_iolE"/>
    <property type="match status" value="1"/>
</dbReference>
<dbReference type="EMBL" id="LR699119">
    <property type="protein sequence ID" value="VVC75482.1"/>
    <property type="molecule type" value="Genomic_DNA"/>
</dbReference>
<dbReference type="KEGG" id="asip:AQUSIP_07720"/>
<evidence type="ECO:0000259" key="1">
    <source>
        <dbReference type="Pfam" id="PF01261"/>
    </source>
</evidence>
<dbReference type="PANTHER" id="PTHR12110:SF41">
    <property type="entry name" value="INOSOSE DEHYDRATASE"/>
    <property type="match status" value="1"/>
</dbReference>
<dbReference type="Proteomes" id="UP000324194">
    <property type="component" value="Chromosome 1"/>
</dbReference>
<name>A0A5E4PG89_9COXI</name>
<dbReference type="Gene3D" id="3.20.20.150">
    <property type="entry name" value="Divalent-metal-dependent TIM barrel enzymes"/>
    <property type="match status" value="1"/>
</dbReference>
<dbReference type="InterPro" id="IPR013022">
    <property type="entry name" value="Xyl_isomerase-like_TIM-brl"/>
</dbReference>
<reference evidence="2 3" key="1">
    <citation type="submission" date="2019-08" db="EMBL/GenBank/DDBJ databases">
        <authorList>
            <person name="Guy L."/>
        </authorList>
    </citation>
    <scope>NUCLEOTIDE SEQUENCE [LARGE SCALE GENOMIC DNA]</scope>
    <source>
        <strain evidence="2 3">SGT-108</strain>
    </source>
</reference>
<dbReference type="InterPro" id="IPR050312">
    <property type="entry name" value="IolE/XylAMocC-like"/>
</dbReference>
<dbReference type="RefSeq" id="WP_197737287.1">
    <property type="nucleotide sequence ID" value="NZ_LR699119.1"/>
</dbReference>
<accession>A0A5E4PG89</accession>
<dbReference type="InterPro" id="IPR030823">
    <property type="entry name" value="IolE/MocC"/>
</dbReference>
<feature type="domain" description="Xylose isomerase-like TIM barrel" evidence="1">
    <location>
        <begin position="33"/>
        <end position="277"/>
    </location>
</feature>
<dbReference type="InterPro" id="IPR036237">
    <property type="entry name" value="Xyl_isomerase-like_sf"/>
</dbReference>
<keyword evidence="3" id="KW-1185">Reference proteome</keyword>
<protein>
    <submittedName>
        <fullName evidence="2">Inosose dehydratase</fullName>
    </submittedName>
</protein>
<dbReference type="AlphaFoldDB" id="A0A5E4PG89"/>
<evidence type="ECO:0000313" key="3">
    <source>
        <dbReference type="Proteomes" id="UP000324194"/>
    </source>
</evidence>